<dbReference type="EMBL" id="JACSNV010000003">
    <property type="protein sequence ID" value="MBM6877111.1"/>
    <property type="molecule type" value="Genomic_DNA"/>
</dbReference>
<dbReference type="RefSeq" id="WP_205133027.1">
    <property type="nucleotide sequence ID" value="NZ_JACSNT010000003.1"/>
</dbReference>
<evidence type="ECO:0000313" key="7">
    <source>
        <dbReference type="EMBL" id="MBM6877111.1"/>
    </source>
</evidence>
<dbReference type="Gene3D" id="3.40.50.720">
    <property type="entry name" value="NAD(P)-binding Rossmann-like Domain"/>
    <property type="match status" value="1"/>
</dbReference>
<protein>
    <recommendedName>
        <fullName evidence="4">2-dehydropantoate 2-reductase</fullName>
        <ecNumber evidence="4">1.1.1.169</ecNumber>
    </recommendedName>
    <alternativeName>
        <fullName evidence="4">Ketopantoate reductase</fullName>
    </alternativeName>
</protein>
<evidence type="ECO:0000256" key="2">
    <source>
        <dbReference type="ARBA" id="ARBA00022857"/>
    </source>
</evidence>
<proteinExistence type="inferred from homology"/>
<gene>
    <name evidence="7" type="ORF">H9X83_02915</name>
</gene>
<dbReference type="InterPro" id="IPR036291">
    <property type="entry name" value="NAD(P)-bd_dom_sf"/>
</dbReference>
<dbReference type="Pfam" id="PF02558">
    <property type="entry name" value="ApbA"/>
    <property type="match status" value="1"/>
</dbReference>
<dbReference type="SUPFAM" id="SSF48179">
    <property type="entry name" value="6-phosphogluconate dehydrogenase C-terminal domain-like"/>
    <property type="match status" value="1"/>
</dbReference>
<comment type="pathway">
    <text evidence="4">Cofactor biosynthesis; (R)-pantothenate biosynthesis; (R)-pantoate from 3-methyl-2-oxobutanoate: step 2/2.</text>
</comment>
<dbReference type="PANTHER" id="PTHR21708">
    <property type="entry name" value="PROBABLE 2-DEHYDROPANTOATE 2-REDUCTASE"/>
    <property type="match status" value="1"/>
</dbReference>
<dbReference type="NCBIfam" id="TIGR00745">
    <property type="entry name" value="apbA_panE"/>
    <property type="match status" value="1"/>
</dbReference>
<comment type="caution">
    <text evidence="7">The sequence shown here is derived from an EMBL/GenBank/DDBJ whole genome shotgun (WGS) entry which is preliminary data.</text>
</comment>
<dbReference type="InterPro" id="IPR051402">
    <property type="entry name" value="KPR-Related"/>
</dbReference>
<evidence type="ECO:0000259" key="6">
    <source>
        <dbReference type="Pfam" id="PF08546"/>
    </source>
</evidence>
<evidence type="ECO:0000256" key="1">
    <source>
        <dbReference type="ARBA" id="ARBA00007870"/>
    </source>
</evidence>
<evidence type="ECO:0000259" key="5">
    <source>
        <dbReference type="Pfam" id="PF02558"/>
    </source>
</evidence>
<name>A0ABS2G6M6_9FIRM</name>
<feature type="domain" description="Ketopantoate reductase N-terminal" evidence="5">
    <location>
        <begin position="3"/>
        <end position="142"/>
    </location>
</feature>
<comment type="similarity">
    <text evidence="1 4">Belongs to the ketopantoate reductase family.</text>
</comment>
<keyword evidence="4" id="KW-0566">Pantothenate biosynthesis</keyword>
<dbReference type="InterPro" id="IPR008927">
    <property type="entry name" value="6-PGluconate_DH-like_C_sf"/>
</dbReference>
<evidence type="ECO:0000256" key="3">
    <source>
        <dbReference type="ARBA" id="ARBA00023002"/>
    </source>
</evidence>
<dbReference type="Pfam" id="PF08546">
    <property type="entry name" value="ApbA_C"/>
    <property type="match status" value="1"/>
</dbReference>
<sequence>MRIGILGAGGVGATVAGAIDKSGEELILIARGETKQKVLERGWILESERLGNRVIRPVLVSDDPKEIGVLDVLILGCKSFAVKEVCAQYKDVVGEDTLVIPLQNGFVTAEQAEEALHRGVIAHGFIYCLSQIVEKGHVSNVGTLLRAGFGFPDGRKNEKAERLAKILNDGGLPTEYTPEVLRLVWQKYMMICGNSCTFLYYDMTVGGIMESKERLDFLRGTYDDLERLANSVGVTLPNGIKEKYVEEFQEMPPSAASSLYRDLKGGIVPNELEQIIGSAVKLADEKGLEIPYVAAAYEKTKERFCK</sequence>
<dbReference type="InterPro" id="IPR013752">
    <property type="entry name" value="KPA_reductase"/>
</dbReference>
<keyword evidence="2 4" id="KW-0521">NADP</keyword>
<dbReference type="PANTHER" id="PTHR21708:SF26">
    <property type="entry name" value="2-DEHYDROPANTOATE 2-REDUCTASE"/>
    <property type="match status" value="1"/>
</dbReference>
<evidence type="ECO:0000313" key="8">
    <source>
        <dbReference type="Proteomes" id="UP000729290"/>
    </source>
</evidence>
<evidence type="ECO:0000256" key="4">
    <source>
        <dbReference type="RuleBase" id="RU362068"/>
    </source>
</evidence>
<keyword evidence="8" id="KW-1185">Reference proteome</keyword>
<dbReference type="InterPro" id="IPR013332">
    <property type="entry name" value="KPR_N"/>
</dbReference>
<dbReference type="EC" id="1.1.1.169" evidence="4"/>
<organism evidence="7 8">
    <name type="scientific">Anaerotignum lactatifermentans</name>
    <dbReference type="NCBI Taxonomy" id="160404"/>
    <lineage>
        <taxon>Bacteria</taxon>
        <taxon>Bacillati</taxon>
        <taxon>Bacillota</taxon>
        <taxon>Clostridia</taxon>
        <taxon>Lachnospirales</taxon>
        <taxon>Anaerotignaceae</taxon>
        <taxon>Anaerotignum</taxon>
    </lineage>
</organism>
<reference evidence="7 8" key="1">
    <citation type="journal article" date="2021" name="Sci. Rep.">
        <title>The distribution of antibiotic resistance genes in chicken gut microbiota commensals.</title>
        <authorList>
            <person name="Juricova H."/>
            <person name="Matiasovicova J."/>
            <person name="Kubasova T."/>
            <person name="Cejkova D."/>
            <person name="Rychlik I."/>
        </authorList>
    </citation>
    <scope>NUCLEOTIDE SEQUENCE [LARGE SCALE GENOMIC DNA]</scope>
    <source>
        <strain evidence="7 8">An431b</strain>
    </source>
</reference>
<dbReference type="InterPro" id="IPR003710">
    <property type="entry name" value="ApbA"/>
</dbReference>
<comment type="catalytic activity">
    <reaction evidence="4">
        <text>(R)-pantoate + NADP(+) = 2-dehydropantoate + NADPH + H(+)</text>
        <dbReference type="Rhea" id="RHEA:16233"/>
        <dbReference type="ChEBI" id="CHEBI:11561"/>
        <dbReference type="ChEBI" id="CHEBI:15378"/>
        <dbReference type="ChEBI" id="CHEBI:15980"/>
        <dbReference type="ChEBI" id="CHEBI:57783"/>
        <dbReference type="ChEBI" id="CHEBI:58349"/>
        <dbReference type="EC" id="1.1.1.169"/>
    </reaction>
</comment>
<comment type="function">
    <text evidence="4">Catalyzes the NADPH-dependent reduction of ketopantoate into pantoic acid.</text>
</comment>
<dbReference type="Proteomes" id="UP000729290">
    <property type="component" value="Unassembled WGS sequence"/>
</dbReference>
<dbReference type="SUPFAM" id="SSF51735">
    <property type="entry name" value="NAD(P)-binding Rossmann-fold domains"/>
    <property type="match status" value="1"/>
</dbReference>
<accession>A0ABS2G6M6</accession>
<dbReference type="InterPro" id="IPR013328">
    <property type="entry name" value="6PGD_dom2"/>
</dbReference>
<dbReference type="Gene3D" id="1.10.1040.10">
    <property type="entry name" value="N-(1-d-carboxylethyl)-l-norvaline Dehydrogenase, domain 2"/>
    <property type="match status" value="1"/>
</dbReference>
<feature type="domain" description="Ketopantoate reductase C-terminal" evidence="6">
    <location>
        <begin position="181"/>
        <end position="301"/>
    </location>
</feature>
<keyword evidence="3 4" id="KW-0560">Oxidoreductase</keyword>